<dbReference type="GO" id="GO:0005737">
    <property type="term" value="C:cytoplasm"/>
    <property type="evidence" value="ECO:0007669"/>
    <property type="project" value="TreeGrafter"/>
</dbReference>
<dbReference type="FunFam" id="3.30.470.20:FF:000015">
    <property type="entry name" value="Phosphoribosylaminoimidazole-succinocarboxamide synthase"/>
    <property type="match status" value="1"/>
</dbReference>
<reference evidence="10" key="1">
    <citation type="submission" date="2020-04" db="EMBL/GenBank/DDBJ databases">
        <authorList>
            <person name="Zhang T."/>
        </authorList>
    </citation>
    <scope>NUCLEOTIDE SEQUENCE</scope>
    <source>
        <strain evidence="10">HKST-UBA02</strain>
    </source>
</reference>
<evidence type="ECO:0000313" key="10">
    <source>
        <dbReference type="EMBL" id="MCA9758432.1"/>
    </source>
</evidence>
<comment type="catalytic activity">
    <reaction evidence="7 8">
        <text>5-amino-1-(5-phospho-D-ribosyl)imidazole-4-carboxylate + L-aspartate + ATP = (2S)-2-[5-amino-1-(5-phospho-beta-D-ribosyl)imidazole-4-carboxamido]succinate + ADP + phosphate + 2 H(+)</text>
        <dbReference type="Rhea" id="RHEA:22628"/>
        <dbReference type="ChEBI" id="CHEBI:15378"/>
        <dbReference type="ChEBI" id="CHEBI:29991"/>
        <dbReference type="ChEBI" id="CHEBI:30616"/>
        <dbReference type="ChEBI" id="CHEBI:43474"/>
        <dbReference type="ChEBI" id="CHEBI:58443"/>
        <dbReference type="ChEBI" id="CHEBI:77657"/>
        <dbReference type="ChEBI" id="CHEBI:456216"/>
        <dbReference type="EC" id="6.3.2.6"/>
    </reaction>
</comment>
<dbReference type="GO" id="GO:0006189">
    <property type="term" value="P:'de novo' IMP biosynthetic process"/>
    <property type="evidence" value="ECO:0007669"/>
    <property type="project" value="UniProtKB-UniRule"/>
</dbReference>
<dbReference type="PROSITE" id="PS01057">
    <property type="entry name" value="SAICAR_SYNTHETASE_1"/>
    <property type="match status" value="1"/>
</dbReference>
<evidence type="ECO:0000256" key="7">
    <source>
        <dbReference type="ARBA" id="ARBA00048475"/>
    </source>
</evidence>
<accession>A0A956NFH8</accession>
<evidence type="ECO:0000256" key="6">
    <source>
        <dbReference type="ARBA" id="ARBA00022840"/>
    </source>
</evidence>
<dbReference type="GO" id="GO:0005524">
    <property type="term" value="F:ATP binding"/>
    <property type="evidence" value="ECO:0007669"/>
    <property type="project" value="UniProtKB-KW"/>
</dbReference>
<dbReference type="InterPro" id="IPR018236">
    <property type="entry name" value="SAICAR_synthetase_CS"/>
</dbReference>
<dbReference type="PANTHER" id="PTHR43700">
    <property type="entry name" value="PHOSPHORIBOSYLAMINOIMIDAZOLE-SUCCINOCARBOXAMIDE SYNTHASE"/>
    <property type="match status" value="1"/>
</dbReference>
<dbReference type="AlphaFoldDB" id="A0A956NFH8"/>
<dbReference type="PANTHER" id="PTHR43700:SF1">
    <property type="entry name" value="PHOSPHORIBOSYLAMINOIMIDAZOLE-SUCCINOCARBOXAMIDE SYNTHASE"/>
    <property type="match status" value="1"/>
</dbReference>
<evidence type="ECO:0000259" key="9">
    <source>
        <dbReference type="Pfam" id="PF01259"/>
    </source>
</evidence>
<evidence type="ECO:0000256" key="5">
    <source>
        <dbReference type="ARBA" id="ARBA00022755"/>
    </source>
</evidence>
<dbReference type="NCBIfam" id="NF010568">
    <property type="entry name" value="PRK13961.1"/>
    <property type="match status" value="1"/>
</dbReference>
<dbReference type="EC" id="6.3.2.6" evidence="8"/>
<evidence type="ECO:0000313" key="11">
    <source>
        <dbReference type="Proteomes" id="UP000739538"/>
    </source>
</evidence>
<dbReference type="GO" id="GO:0004639">
    <property type="term" value="F:phosphoribosylaminoimidazolesuccinocarboxamide synthase activity"/>
    <property type="evidence" value="ECO:0007669"/>
    <property type="project" value="UniProtKB-UniRule"/>
</dbReference>
<evidence type="ECO:0000256" key="8">
    <source>
        <dbReference type="HAMAP-Rule" id="MF_00137"/>
    </source>
</evidence>
<comment type="similarity">
    <text evidence="2 8">Belongs to the SAICAR synthetase family.</text>
</comment>
<evidence type="ECO:0000256" key="1">
    <source>
        <dbReference type="ARBA" id="ARBA00004672"/>
    </source>
</evidence>
<proteinExistence type="inferred from homology"/>
<keyword evidence="4 8" id="KW-0547">Nucleotide-binding</keyword>
<sequence>MKGAFQTVRDLGIEPTHSGKVRETIDLGDTLFIVTTDRISAFDVVLPEGLAGKGKILNGLTTFWFRGLGKYFPTHFLGTEPEFLPDAYKSHASALEGRWMRVRKADRLPVECVVRGYITGSGWSEYQKSGSVCGIPLPAGLKEFDRLAEPIFTPTTKADEGHDMPMTPSEVVDTLGADVAREVERMSKEIYSRASEYALARGVIIADTKFEFGWIDGKLSLIDEALTPDSSRFWPKASLENRGADWKGPDTWDKQYVRDYLKTLDWNREPPGPALPPEVEEEALARYRRAVDAITQGKREPEWEA</sequence>
<dbReference type="PROSITE" id="PS01058">
    <property type="entry name" value="SAICAR_SYNTHETASE_2"/>
    <property type="match status" value="1"/>
</dbReference>
<evidence type="ECO:0000256" key="4">
    <source>
        <dbReference type="ARBA" id="ARBA00022741"/>
    </source>
</evidence>
<reference evidence="10" key="2">
    <citation type="journal article" date="2021" name="Microbiome">
        <title>Successional dynamics and alternative stable states in a saline activated sludge microbial community over 9 years.</title>
        <authorList>
            <person name="Wang Y."/>
            <person name="Ye J."/>
            <person name="Ju F."/>
            <person name="Liu L."/>
            <person name="Boyd J.A."/>
            <person name="Deng Y."/>
            <person name="Parks D.H."/>
            <person name="Jiang X."/>
            <person name="Yin X."/>
            <person name="Woodcroft B.J."/>
            <person name="Tyson G.W."/>
            <person name="Hugenholtz P."/>
            <person name="Polz M.F."/>
            <person name="Zhang T."/>
        </authorList>
    </citation>
    <scope>NUCLEOTIDE SEQUENCE</scope>
    <source>
        <strain evidence="10">HKST-UBA02</strain>
    </source>
</reference>
<dbReference type="Gene3D" id="3.30.200.20">
    <property type="entry name" value="Phosphorylase Kinase, domain 1"/>
    <property type="match status" value="1"/>
</dbReference>
<comment type="caution">
    <text evidence="10">The sequence shown here is derived from an EMBL/GenBank/DDBJ whole genome shotgun (WGS) entry which is preliminary data.</text>
</comment>
<evidence type="ECO:0000256" key="2">
    <source>
        <dbReference type="ARBA" id="ARBA00010190"/>
    </source>
</evidence>
<name>A0A956NFH8_UNCEI</name>
<organism evidence="10 11">
    <name type="scientific">Eiseniibacteriota bacterium</name>
    <dbReference type="NCBI Taxonomy" id="2212470"/>
    <lineage>
        <taxon>Bacteria</taxon>
        <taxon>Candidatus Eiseniibacteriota</taxon>
    </lineage>
</organism>
<dbReference type="Pfam" id="PF01259">
    <property type="entry name" value="SAICAR_synt"/>
    <property type="match status" value="1"/>
</dbReference>
<keyword evidence="5 8" id="KW-0658">Purine biosynthesis</keyword>
<dbReference type="CDD" id="cd01414">
    <property type="entry name" value="SAICAR_synt_Sc"/>
    <property type="match status" value="1"/>
</dbReference>
<dbReference type="EMBL" id="JAGQHS010000173">
    <property type="protein sequence ID" value="MCA9758432.1"/>
    <property type="molecule type" value="Genomic_DNA"/>
</dbReference>
<dbReference type="SUPFAM" id="SSF56104">
    <property type="entry name" value="SAICAR synthase-like"/>
    <property type="match status" value="1"/>
</dbReference>
<dbReference type="HAMAP" id="MF_00137">
    <property type="entry name" value="SAICAR_synth"/>
    <property type="match status" value="1"/>
</dbReference>
<dbReference type="Gene3D" id="3.30.470.20">
    <property type="entry name" value="ATP-grasp fold, B domain"/>
    <property type="match status" value="1"/>
</dbReference>
<gene>
    <name evidence="8" type="primary">purC</name>
    <name evidence="10" type="ORF">KDA27_21730</name>
</gene>
<evidence type="ECO:0000256" key="3">
    <source>
        <dbReference type="ARBA" id="ARBA00022598"/>
    </source>
</evidence>
<keyword evidence="3 8" id="KW-0436">Ligase</keyword>
<keyword evidence="6 8" id="KW-0067">ATP-binding</keyword>
<feature type="domain" description="SAICAR synthetase/ADE2 N-terminal" evidence="9">
    <location>
        <begin position="17"/>
        <end position="268"/>
    </location>
</feature>
<dbReference type="Proteomes" id="UP000739538">
    <property type="component" value="Unassembled WGS sequence"/>
</dbReference>
<comment type="pathway">
    <text evidence="1 8">Purine metabolism; IMP biosynthesis via de novo pathway; 5-amino-1-(5-phospho-D-ribosyl)imidazole-4-carboxamide from 5-amino-1-(5-phospho-D-ribosyl)imidazole-4-carboxylate: step 1/2.</text>
</comment>
<dbReference type="InterPro" id="IPR028923">
    <property type="entry name" value="SAICAR_synt/ADE2_N"/>
</dbReference>
<protein>
    <recommendedName>
        <fullName evidence="8">Phosphoribosylaminoimidazole-succinocarboxamide synthase</fullName>
        <ecNumber evidence="8">6.3.2.6</ecNumber>
    </recommendedName>
    <alternativeName>
        <fullName evidence="8">SAICAR synthetase</fullName>
    </alternativeName>
</protein>